<evidence type="ECO:0000256" key="1">
    <source>
        <dbReference type="ARBA" id="ARBA00008791"/>
    </source>
</evidence>
<name>A0A3M0DHQ1_9EURY</name>
<gene>
    <name evidence="4" type="ORF">ATH50_1790</name>
    <name evidence="3" type="ORF">DU502_12935</name>
</gene>
<dbReference type="InterPro" id="IPR014729">
    <property type="entry name" value="Rossmann-like_a/b/a_fold"/>
</dbReference>
<dbReference type="OrthoDB" id="105697at2157"/>
<reference evidence="4" key="3">
    <citation type="submission" date="2018-10" db="EMBL/GenBank/DDBJ databases">
        <authorList>
            <person name="Whitman W."/>
            <person name="Huntemann M."/>
            <person name="Clum A."/>
            <person name="Pillay M."/>
            <person name="Palaniappan K."/>
            <person name="Varghese N."/>
            <person name="Mikhailova N."/>
            <person name="Stamatis D."/>
            <person name="Reddy T."/>
            <person name="Daum C."/>
            <person name="Shapiro N."/>
            <person name="Ivanova N."/>
            <person name="Kyrpides N."/>
            <person name="Woyke T."/>
        </authorList>
    </citation>
    <scope>NUCLEOTIDE SEQUENCE</scope>
    <source>
        <strain evidence="4">CGMCC 1.10124</strain>
    </source>
</reference>
<dbReference type="RefSeq" id="WP_121920425.1">
    <property type="nucleotide sequence ID" value="NZ_CP034145.1"/>
</dbReference>
<evidence type="ECO:0000313" key="6">
    <source>
        <dbReference type="Proteomes" id="UP000282007"/>
    </source>
</evidence>
<dbReference type="EMBL" id="REFS01000003">
    <property type="protein sequence ID" value="RMB18336.1"/>
    <property type="molecule type" value="Genomic_DNA"/>
</dbReference>
<dbReference type="KEGG" id="haer:DU502_12935"/>
<dbReference type="SUPFAM" id="SSF52402">
    <property type="entry name" value="Adenine nucleotide alpha hydrolases-like"/>
    <property type="match status" value="1"/>
</dbReference>
<dbReference type="Proteomes" id="UP000282007">
    <property type="component" value="Chromosome"/>
</dbReference>
<reference evidence="4 5" key="1">
    <citation type="journal article" date="2015" name="Stand. Genomic Sci.">
        <title>Genomic Encyclopedia of Bacterial and Archaeal Type Strains, Phase III: the genomes of soil and plant-associated and newly described type strains.</title>
        <authorList>
            <person name="Whitman W.B."/>
            <person name="Woyke T."/>
            <person name="Klenk H.P."/>
            <person name="Zhou Y."/>
            <person name="Lilburn T.G."/>
            <person name="Beck B.J."/>
            <person name="De Vos P."/>
            <person name="Vandamme P."/>
            <person name="Eisen J.A."/>
            <person name="Garrity G."/>
            <person name="Hugenholtz P."/>
            <person name="Kyrpides N.C."/>
        </authorList>
    </citation>
    <scope>NUCLEOTIDE SEQUENCE [LARGE SCALE GENOMIC DNA]</scope>
    <source>
        <strain evidence="4 5">CGMCC 1.10124</strain>
    </source>
</reference>
<evidence type="ECO:0000313" key="5">
    <source>
        <dbReference type="Proteomes" id="UP000277326"/>
    </source>
</evidence>
<evidence type="ECO:0000313" key="3">
    <source>
        <dbReference type="EMBL" id="AZH26212.1"/>
    </source>
</evidence>
<dbReference type="InterPro" id="IPR006015">
    <property type="entry name" value="Universal_stress_UspA"/>
</dbReference>
<dbReference type="Proteomes" id="UP000277326">
    <property type="component" value="Unassembled WGS sequence"/>
</dbReference>
<dbReference type="PRINTS" id="PR01438">
    <property type="entry name" value="UNVRSLSTRESS"/>
</dbReference>
<sequence>MTRVLVPLDGSPLAMRALDHALDEWPDAELTVLHVIDPIDAVYESEMRGPGGGEAWYEAQQEATEVLFDQARDRAGDAGAGLRTEVAVGAPAREIVRYVDEHDIDHVVIGSHGREGLSRLVLGSVAERVLRRADAAVTVVR</sequence>
<dbReference type="PANTHER" id="PTHR46268:SF24">
    <property type="entry name" value="UNIVERSAL STRESS PROTEIN"/>
    <property type="match status" value="1"/>
</dbReference>
<dbReference type="CDD" id="cd00293">
    <property type="entry name" value="USP-like"/>
    <property type="match status" value="1"/>
</dbReference>
<evidence type="ECO:0000259" key="2">
    <source>
        <dbReference type="Pfam" id="PF00582"/>
    </source>
</evidence>
<dbReference type="EMBL" id="CP034145">
    <property type="protein sequence ID" value="AZH26212.1"/>
    <property type="molecule type" value="Genomic_DNA"/>
</dbReference>
<feature type="domain" description="UspA" evidence="2">
    <location>
        <begin position="2"/>
        <end position="141"/>
    </location>
</feature>
<accession>A0A3M0DHQ1</accession>
<dbReference type="PANTHER" id="PTHR46268">
    <property type="entry name" value="STRESS RESPONSE PROTEIN NHAX"/>
    <property type="match status" value="1"/>
</dbReference>
<comment type="similarity">
    <text evidence="1">Belongs to the universal stress protein A family.</text>
</comment>
<dbReference type="AlphaFoldDB" id="A0A3M0DHQ1"/>
<dbReference type="GeneID" id="38472207"/>
<keyword evidence="6" id="KW-1185">Reference proteome</keyword>
<organism evidence="4 5">
    <name type="scientific">Haloplanus aerogenes</name>
    <dbReference type="NCBI Taxonomy" id="660522"/>
    <lineage>
        <taxon>Archaea</taxon>
        <taxon>Methanobacteriati</taxon>
        <taxon>Methanobacteriota</taxon>
        <taxon>Stenosarchaea group</taxon>
        <taxon>Halobacteria</taxon>
        <taxon>Halobacteriales</taxon>
        <taxon>Haloferacaceae</taxon>
        <taxon>Haloplanus</taxon>
    </lineage>
</organism>
<dbReference type="Pfam" id="PF00582">
    <property type="entry name" value="Usp"/>
    <property type="match status" value="1"/>
</dbReference>
<evidence type="ECO:0000313" key="4">
    <source>
        <dbReference type="EMBL" id="RMB18336.1"/>
    </source>
</evidence>
<dbReference type="InterPro" id="IPR006016">
    <property type="entry name" value="UspA"/>
</dbReference>
<dbReference type="Gene3D" id="3.40.50.620">
    <property type="entry name" value="HUPs"/>
    <property type="match status" value="1"/>
</dbReference>
<proteinExistence type="inferred from homology"/>
<reference evidence="3 6" key="2">
    <citation type="submission" date="2018-07" db="EMBL/GenBank/DDBJ databases">
        <title>Genome sequences of Haloplanus aerogenes JCM 16430T.</title>
        <authorList>
            <person name="Kim Y.B."/>
            <person name="Roh S.W."/>
        </authorList>
    </citation>
    <scope>NUCLEOTIDE SEQUENCE [LARGE SCALE GENOMIC DNA]</scope>
    <source>
        <strain evidence="3 6">JCM 16430</strain>
    </source>
</reference>
<protein>
    <submittedName>
        <fullName evidence="4">Nucleotide-binding universal stress UspA family protein</fullName>
    </submittedName>
    <submittedName>
        <fullName evidence="3">Universal stress protein</fullName>
    </submittedName>
</protein>